<dbReference type="GO" id="GO:0046872">
    <property type="term" value="F:metal ion binding"/>
    <property type="evidence" value="ECO:0007669"/>
    <property type="project" value="UniProtKB-KW"/>
</dbReference>
<dbReference type="InterPro" id="IPR029044">
    <property type="entry name" value="Nucleotide-diphossugar_trans"/>
</dbReference>
<dbReference type="Pfam" id="PF01501">
    <property type="entry name" value="Glyco_transf_8"/>
    <property type="match status" value="1"/>
</dbReference>
<evidence type="ECO:0000313" key="4">
    <source>
        <dbReference type="EMBL" id="NIK72702.1"/>
    </source>
</evidence>
<dbReference type="InterPro" id="IPR002495">
    <property type="entry name" value="Glyco_trans_8"/>
</dbReference>
<evidence type="ECO:0000256" key="1">
    <source>
        <dbReference type="ARBA" id="ARBA00022676"/>
    </source>
</evidence>
<dbReference type="Gene3D" id="3.90.550.10">
    <property type="entry name" value="Spore Coat Polysaccharide Biosynthesis Protein SpsA, Chain A"/>
    <property type="match status" value="1"/>
</dbReference>
<evidence type="ECO:0000256" key="3">
    <source>
        <dbReference type="ARBA" id="ARBA00022723"/>
    </source>
</evidence>
<keyword evidence="5" id="KW-1185">Reference proteome</keyword>
<accession>A0A846MMQ0</accession>
<gene>
    <name evidence="4" type="ORF">FHS56_000188</name>
</gene>
<comment type="caution">
    <text evidence="4">The sequence shown here is derived from an EMBL/GenBank/DDBJ whole genome shotgun (WGS) entry which is preliminary data.</text>
</comment>
<proteinExistence type="predicted"/>
<dbReference type="SUPFAM" id="SSF53448">
    <property type="entry name" value="Nucleotide-diphospho-sugar transferases"/>
    <property type="match status" value="1"/>
</dbReference>
<evidence type="ECO:0000313" key="5">
    <source>
        <dbReference type="Proteomes" id="UP000537126"/>
    </source>
</evidence>
<reference evidence="4 5" key="1">
    <citation type="submission" date="2020-03" db="EMBL/GenBank/DDBJ databases">
        <title>Genomic Encyclopedia of Type Strains, Phase IV (KMG-IV): sequencing the most valuable type-strain genomes for metagenomic binning, comparative biology and taxonomic classification.</title>
        <authorList>
            <person name="Goeker M."/>
        </authorList>
    </citation>
    <scope>NUCLEOTIDE SEQUENCE [LARGE SCALE GENOMIC DNA]</scope>
    <source>
        <strain evidence="4 5">DSM 5718</strain>
    </source>
</reference>
<protein>
    <submittedName>
        <fullName evidence="4">UDP-glucose:(Galactosyl)LPS alpha-1,2-glucosyltransferase</fullName>
        <ecNumber evidence="4">2.4.1.58</ecNumber>
    </submittedName>
</protein>
<dbReference type="GO" id="GO:0008919">
    <property type="term" value="F:lipopolysaccharide glucosyltransferase I activity"/>
    <property type="evidence" value="ECO:0007669"/>
    <property type="project" value="UniProtKB-EC"/>
</dbReference>
<organism evidence="4 5">
    <name type="scientific">Thermonema lapsum</name>
    <dbReference type="NCBI Taxonomy" id="28195"/>
    <lineage>
        <taxon>Bacteria</taxon>
        <taxon>Pseudomonadati</taxon>
        <taxon>Bacteroidota</taxon>
        <taxon>Cytophagia</taxon>
        <taxon>Cytophagales</taxon>
        <taxon>Thermonemataceae</taxon>
        <taxon>Thermonema</taxon>
    </lineage>
</organism>
<dbReference type="PANTHER" id="PTHR13778">
    <property type="entry name" value="GLYCOSYLTRANSFERASE 8 DOMAIN-CONTAINING PROTEIN"/>
    <property type="match status" value="1"/>
</dbReference>
<sequence>MMHIALAFDNNYLIPAYALLASIFKHNPKAIFTFHVVLQGIDEQEQQQLRDYICKHNGSRLYCYTLDDRLLSTLPMMSPWNWSAMPYVKMFFPLLLSEKVDRLLVLDVDMLVVNGLDELYNWDLGDHPLGAVKDSGISCCNAYWDLHLREDYFNSGMMLIDVERWNKLKISEQAIAFARDNPDKIYYVDQDALNAAVAGRHLLLPEKYNLIHAYIPQSASRQFYDEFLKGQTILHFTFPKPWHYLSTHPYRHLYRHYLKMSPKKGARVITDFSIAKLPAYIYIKLLEWYLSTPVLVKFWRTLKMKMKKGLAN</sequence>
<keyword evidence="3" id="KW-0479">Metal-binding</keyword>
<dbReference type="CDD" id="cd04194">
    <property type="entry name" value="GT8_A4GalT_like"/>
    <property type="match status" value="1"/>
</dbReference>
<dbReference type="AlphaFoldDB" id="A0A846MMQ0"/>
<keyword evidence="2 4" id="KW-0808">Transferase</keyword>
<dbReference type="EC" id="2.4.1.58" evidence="4"/>
<dbReference type="Proteomes" id="UP000537126">
    <property type="component" value="Unassembled WGS sequence"/>
</dbReference>
<dbReference type="RefSeq" id="WP_166918015.1">
    <property type="nucleotide sequence ID" value="NZ_JAASRN010000001.1"/>
</dbReference>
<name>A0A846MMQ0_9BACT</name>
<keyword evidence="1 4" id="KW-0328">Glycosyltransferase</keyword>
<dbReference type="PANTHER" id="PTHR13778:SF47">
    <property type="entry name" value="LIPOPOLYSACCHARIDE 1,3-GALACTOSYLTRANSFERASE"/>
    <property type="match status" value="1"/>
</dbReference>
<dbReference type="InterPro" id="IPR050748">
    <property type="entry name" value="Glycosyltrans_8_dom-fam"/>
</dbReference>
<dbReference type="EMBL" id="JAASRN010000001">
    <property type="protein sequence ID" value="NIK72702.1"/>
    <property type="molecule type" value="Genomic_DNA"/>
</dbReference>
<evidence type="ECO:0000256" key="2">
    <source>
        <dbReference type="ARBA" id="ARBA00022679"/>
    </source>
</evidence>